<dbReference type="InterPro" id="IPR036388">
    <property type="entry name" value="WH-like_DNA-bd_sf"/>
</dbReference>
<organism evidence="1 2">
    <name type="scientific">Microvirga terrestris</name>
    <dbReference type="NCBI Taxonomy" id="2791024"/>
    <lineage>
        <taxon>Bacteria</taxon>
        <taxon>Pseudomonadati</taxon>
        <taxon>Pseudomonadota</taxon>
        <taxon>Alphaproteobacteria</taxon>
        <taxon>Hyphomicrobiales</taxon>
        <taxon>Methylobacteriaceae</taxon>
        <taxon>Microvirga</taxon>
    </lineage>
</organism>
<dbReference type="Pfam" id="PF13384">
    <property type="entry name" value="HTH_23"/>
    <property type="match status" value="1"/>
</dbReference>
<name>A0ABS0HVN8_9HYPH</name>
<sequence length="169" mass="18319">MRAIKLTLEESEKSLLVAALGSGGPEELKVRRAGIVLRSAAGLTDNEVAAEFQVSVHTVSKWRRRYQEAGIEGLTDWPRSGKPRRLEHETIAIQISEVMGDIPPGGGQWSVRKVAATLGLSRATTGRIWRDLQKKHSAQTRGYQATPVSSGRMHTTSAGTAFTQITSGV</sequence>
<dbReference type="InterPro" id="IPR009057">
    <property type="entry name" value="Homeodomain-like_sf"/>
</dbReference>
<gene>
    <name evidence="1" type="ORF">I2H36_16005</name>
</gene>
<accession>A0ABS0HVN8</accession>
<dbReference type="Gene3D" id="1.10.10.10">
    <property type="entry name" value="Winged helix-like DNA-binding domain superfamily/Winged helix DNA-binding domain"/>
    <property type="match status" value="1"/>
</dbReference>
<reference evidence="1 2" key="1">
    <citation type="submission" date="2020-11" db="EMBL/GenBank/DDBJ databases">
        <authorList>
            <person name="Kim M.K."/>
        </authorList>
    </citation>
    <scope>NUCLEOTIDE SEQUENCE [LARGE SCALE GENOMIC DNA]</scope>
    <source>
        <strain evidence="1 2">BT290</strain>
    </source>
</reference>
<evidence type="ECO:0000313" key="1">
    <source>
        <dbReference type="EMBL" id="MBF9197545.1"/>
    </source>
</evidence>
<dbReference type="Proteomes" id="UP000611708">
    <property type="component" value="Unassembled WGS sequence"/>
</dbReference>
<protein>
    <submittedName>
        <fullName evidence="1">Helix-turn-helix domain-containing protein</fullName>
    </submittedName>
</protein>
<dbReference type="SUPFAM" id="SSF46689">
    <property type="entry name" value="Homeodomain-like"/>
    <property type="match status" value="1"/>
</dbReference>
<proteinExistence type="predicted"/>
<dbReference type="EMBL" id="JADQDN010000009">
    <property type="protein sequence ID" value="MBF9197545.1"/>
    <property type="molecule type" value="Genomic_DNA"/>
</dbReference>
<evidence type="ECO:0000313" key="2">
    <source>
        <dbReference type="Proteomes" id="UP000611708"/>
    </source>
</evidence>
<comment type="caution">
    <text evidence="1">The sequence shown here is derived from an EMBL/GenBank/DDBJ whole genome shotgun (WGS) entry which is preliminary data.</text>
</comment>
<keyword evidence="2" id="KW-1185">Reference proteome</keyword>